<accession>D8JAW4</accession>
<protein>
    <recommendedName>
        <fullName evidence="1">Tail spike domain-containing protein</fullName>
    </recommendedName>
</protein>
<dbReference type="KEGG" id="hje:HacjB3_07255"/>
<dbReference type="Proteomes" id="UP000000390">
    <property type="component" value="Chromosome"/>
</dbReference>
<evidence type="ECO:0000313" key="4">
    <source>
        <dbReference type="Proteomes" id="UP000000390"/>
    </source>
</evidence>
<dbReference type="InterPro" id="IPR010572">
    <property type="entry name" value="Tail_dom"/>
</dbReference>
<sequence length="610" mass="68145">MEESFDKQSHAEITVYRDEWNEIVDDVDPLVDEFYIEDENKSGSIFGGRLTDVKRGGVQIELILGSFETDARQGEPVQDTVVFDNSPDSLVVSSALERTDTLSAGQIQNVGHEMSIMFSKTSPAKMIRDTTEMTGGEVRYNPDKTVDYKHRLGSDKLDIIGPTNQTVTEEFAATQVTQERPTHLLMLGAGEGDAQLQTTSVAPWYDDSVPRQNWIKRANKEITNERRLQRVADHAMAEYNESPQYIEIEIETFDLQISLGDTFPVIYEEEDINTRLRVMELTTNYSSEGVTHEATLSNRRFTRASNPGQNTRETAAQFQESFQGSTVPISTTGGRQPVSNDLNYEMSVDYPSDVQKEMRAKLHVRGLPYRAYSQGVSAGGGGILSETSGDNADFESVVDSQIDSVFQGTDNAWQEIGSFTTDEDTSMLFVSVRAQREGTTGSDDLGGTYIRLHDQGDDRFYPRHLGSQISPQENDTVSRTLLIPKNVNGDDIILQARYSGEDSTTNIGFESDWVAVGQHNHEIELELNEHSHDVKPGIIEFDEYPSRCDVRVNGESHEVSLGDGSNEFEETVDISDRLDEGFNEIEVTSETLGHLDVTCALDVYRQIRGE</sequence>
<evidence type="ECO:0000313" key="3">
    <source>
        <dbReference type="EMBL" id="ELY39419.1"/>
    </source>
</evidence>
<evidence type="ECO:0000313" key="2">
    <source>
        <dbReference type="EMBL" id="ADJ14836.1"/>
    </source>
</evidence>
<dbReference type="AlphaFoldDB" id="D8JAW4"/>
<proteinExistence type="predicted"/>
<gene>
    <name evidence="2" type="ordered locus">HacjB3_07255</name>
    <name evidence="3" type="ORF">C497_05667</name>
</gene>
<name>D8JAW4_HALJB</name>
<reference evidence="2 4" key="1">
    <citation type="journal article" date="2010" name="J. Bacteriol.">
        <title>Complete genome sequence of Halalkalicoccus jeotgali B3(T), an extremely halophilic archaeon.</title>
        <authorList>
            <person name="Roh S.W."/>
            <person name="Nam Y.D."/>
            <person name="Nam S.H."/>
            <person name="Choi S.H."/>
            <person name="Park H.S."/>
            <person name="Bae J.W."/>
        </authorList>
    </citation>
    <scope>NUCLEOTIDE SEQUENCE [LARGE SCALE GENOMIC DNA]</scope>
    <source>
        <strain evidence="2">B3</strain>
        <strain evidence="4">DSM 18796 / CECT 7217 / JCM 14584 / KCTC 4019 / B3</strain>
    </source>
</reference>
<keyword evidence="5" id="KW-1185">Reference proteome</keyword>
<dbReference type="Proteomes" id="UP000011645">
    <property type="component" value="Unassembled WGS sequence"/>
</dbReference>
<evidence type="ECO:0000313" key="5">
    <source>
        <dbReference type="Proteomes" id="UP000011645"/>
    </source>
</evidence>
<organism evidence="2 4">
    <name type="scientific">Halalkalicoccus jeotgali (strain DSM 18796 / CECT 7217 / JCM 14584 / KCTC 4019 / B3)</name>
    <dbReference type="NCBI Taxonomy" id="795797"/>
    <lineage>
        <taxon>Archaea</taxon>
        <taxon>Methanobacteriati</taxon>
        <taxon>Methanobacteriota</taxon>
        <taxon>Stenosarchaea group</taxon>
        <taxon>Halobacteria</taxon>
        <taxon>Halobacteriales</taxon>
        <taxon>Halococcaceae</taxon>
        <taxon>Halalkalicoccus</taxon>
    </lineage>
</organism>
<dbReference type="EMBL" id="AOHV01000015">
    <property type="protein sequence ID" value="ELY39419.1"/>
    <property type="molecule type" value="Genomic_DNA"/>
</dbReference>
<dbReference type="EMBL" id="CP002062">
    <property type="protein sequence ID" value="ADJ14836.1"/>
    <property type="molecule type" value="Genomic_DNA"/>
</dbReference>
<dbReference type="HOGENOM" id="CLU_447330_0_0_2"/>
<dbReference type="PATRIC" id="fig|795797.18.peg.1443"/>
<feature type="domain" description="Tail spike" evidence="1">
    <location>
        <begin position="115"/>
        <end position="300"/>
    </location>
</feature>
<dbReference type="Pfam" id="PF06605">
    <property type="entry name" value="Prophage_tail"/>
    <property type="match status" value="1"/>
</dbReference>
<evidence type="ECO:0000259" key="1">
    <source>
        <dbReference type="Pfam" id="PF06605"/>
    </source>
</evidence>
<reference evidence="3 5" key="2">
    <citation type="journal article" date="2014" name="PLoS Genet.">
        <title>Phylogenetically driven sequencing of extremely halophilic archaea reveals strategies for static and dynamic osmo-response.</title>
        <authorList>
            <person name="Becker E.A."/>
            <person name="Seitzer P.M."/>
            <person name="Tritt A."/>
            <person name="Larsen D."/>
            <person name="Krusor M."/>
            <person name="Yao A.I."/>
            <person name="Wu D."/>
            <person name="Madern D."/>
            <person name="Eisen J.A."/>
            <person name="Darling A.E."/>
            <person name="Facciotti M.T."/>
        </authorList>
    </citation>
    <scope>NUCLEOTIDE SEQUENCE [LARGE SCALE GENOMIC DNA]</scope>
    <source>
        <strain evidence="3">B3</strain>
        <strain evidence="5">DSM 18796 / CECT 7217 / JCM 14584 / KCTC 4019 / B3</strain>
    </source>
</reference>